<dbReference type="GO" id="GO:0005524">
    <property type="term" value="F:ATP binding"/>
    <property type="evidence" value="ECO:0007669"/>
    <property type="project" value="UniProtKB-KW"/>
</dbReference>
<dbReference type="SUPFAM" id="SSF82697">
    <property type="entry name" value="PurS-like"/>
    <property type="match status" value="1"/>
</dbReference>
<evidence type="ECO:0000259" key="18">
    <source>
        <dbReference type="Pfam" id="PF02769"/>
    </source>
</evidence>
<dbReference type="GO" id="GO:0006189">
    <property type="term" value="P:'de novo' IMP biosynthetic process"/>
    <property type="evidence" value="ECO:0007669"/>
    <property type="project" value="InterPro"/>
</dbReference>
<dbReference type="NCBIfam" id="TIGR01735">
    <property type="entry name" value="FGAM_synt"/>
    <property type="match status" value="1"/>
</dbReference>
<dbReference type="CDD" id="cd02203">
    <property type="entry name" value="PurL_repeat1"/>
    <property type="match status" value="1"/>
</dbReference>
<dbReference type="CDD" id="cd01740">
    <property type="entry name" value="GATase1_FGAR_AT"/>
    <property type="match status" value="1"/>
</dbReference>
<evidence type="ECO:0000256" key="5">
    <source>
        <dbReference type="ARBA" id="ARBA00022490"/>
    </source>
</evidence>
<evidence type="ECO:0000256" key="2">
    <source>
        <dbReference type="ARBA" id="ARBA00004920"/>
    </source>
</evidence>
<dbReference type="InterPro" id="IPR036921">
    <property type="entry name" value="PurM-like_N_sf"/>
</dbReference>
<evidence type="ECO:0000259" key="20">
    <source>
        <dbReference type="Pfam" id="PF18076"/>
    </source>
</evidence>
<dbReference type="Gene3D" id="3.40.50.880">
    <property type="match status" value="1"/>
</dbReference>
<comment type="similarity">
    <text evidence="3">In the N-terminal section; belongs to the FGAMS family.</text>
</comment>
<evidence type="ECO:0000313" key="23">
    <source>
        <dbReference type="Proteomes" id="UP001174694"/>
    </source>
</evidence>
<protein>
    <recommendedName>
        <fullName evidence="17">Phosphoribosylformylglycinamidine synthase</fullName>
        <ecNumber evidence="4">6.3.5.3</ecNumber>
    </recommendedName>
    <alternativeName>
        <fullName evidence="14">Formylglycinamide ribonucleotide amidotransferase</fullName>
    </alternativeName>
    <alternativeName>
        <fullName evidence="13">Formylglycinamide ribotide amidotransferase</fullName>
    </alternativeName>
</protein>
<evidence type="ECO:0000256" key="11">
    <source>
        <dbReference type="ARBA" id="ARBA00022842"/>
    </source>
</evidence>
<dbReference type="EMBL" id="JANBVO010000060">
    <property type="protein sequence ID" value="KAJ9132167.1"/>
    <property type="molecule type" value="Genomic_DNA"/>
</dbReference>
<dbReference type="EC" id="6.3.5.3" evidence="4"/>
<dbReference type="CDD" id="cd02204">
    <property type="entry name" value="PurL_repeat2"/>
    <property type="match status" value="1"/>
</dbReference>
<dbReference type="PANTHER" id="PTHR10099">
    <property type="entry name" value="PHOSPHORIBOSYLFORMYLGLYCINAMIDINE SYNTHASE"/>
    <property type="match status" value="1"/>
</dbReference>
<reference evidence="22" key="1">
    <citation type="submission" date="2022-07" db="EMBL/GenBank/DDBJ databases">
        <title>Fungi with potential for degradation of polypropylene.</title>
        <authorList>
            <person name="Gostincar C."/>
        </authorList>
    </citation>
    <scope>NUCLEOTIDE SEQUENCE</scope>
    <source>
        <strain evidence="22">EXF-13308</strain>
    </source>
</reference>
<dbReference type="InterPro" id="IPR055181">
    <property type="entry name" value="FGAR-AT_PurM_N-like"/>
</dbReference>
<dbReference type="NCBIfam" id="NF003672">
    <property type="entry name" value="PRK05297.1"/>
    <property type="match status" value="1"/>
</dbReference>
<keyword evidence="5" id="KW-0963">Cytoplasm</keyword>
<keyword evidence="9" id="KW-0658">Purine biosynthesis</keyword>
<feature type="domain" description="Phosphoribosylformylglycinamidine synthase linker" evidence="19">
    <location>
        <begin position="173"/>
        <end position="221"/>
    </location>
</feature>
<keyword evidence="8" id="KW-0547">Nucleotide-binding</keyword>
<dbReference type="Gene3D" id="3.30.1330.10">
    <property type="entry name" value="PurM-like, N-terminal domain"/>
    <property type="match status" value="2"/>
</dbReference>
<dbReference type="InterPro" id="IPR036604">
    <property type="entry name" value="PurS-like_sf"/>
</dbReference>
<dbReference type="SUPFAM" id="SSF52317">
    <property type="entry name" value="Class I glutamine amidotransferase-like"/>
    <property type="match status" value="1"/>
</dbReference>
<evidence type="ECO:0000256" key="8">
    <source>
        <dbReference type="ARBA" id="ARBA00022741"/>
    </source>
</evidence>
<dbReference type="GO" id="GO:0046872">
    <property type="term" value="F:metal ion binding"/>
    <property type="evidence" value="ECO:0007669"/>
    <property type="project" value="UniProtKB-KW"/>
</dbReference>
<dbReference type="FunFam" id="3.30.1330.10:FF:000005">
    <property type="entry name" value="Phosphoribosylformylglycinamidine synthase"/>
    <property type="match status" value="1"/>
</dbReference>
<dbReference type="Pfam" id="PF13507">
    <property type="entry name" value="GATase_5"/>
    <property type="match status" value="1"/>
</dbReference>
<comment type="function">
    <text evidence="16">Phosphoribosylformylglycinamidine synthase involved in the purines biosynthetic pathway. Catalyzes the ATP-dependent conversion of formylglycinamide ribonucleotide (FGAR) and glutamine to yield formylglycinamidine ribonucleotide (FGAM) and glutamate.</text>
</comment>
<dbReference type="GO" id="GO:0005737">
    <property type="term" value="C:cytoplasm"/>
    <property type="evidence" value="ECO:0007669"/>
    <property type="project" value="UniProtKB-SubCell"/>
</dbReference>
<dbReference type="PROSITE" id="PS51273">
    <property type="entry name" value="GATASE_TYPE_1"/>
    <property type="match status" value="1"/>
</dbReference>
<dbReference type="InterPro" id="IPR010918">
    <property type="entry name" value="PurM-like_C_dom"/>
</dbReference>
<accession>A0AA38RAC1</accession>
<dbReference type="Proteomes" id="UP001174694">
    <property type="component" value="Unassembled WGS sequence"/>
</dbReference>
<feature type="domain" description="FGAR-AT PurM N-terminal-like" evidence="21">
    <location>
        <begin position="668"/>
        <end position="845"/>
    </location>
</feature>
<evidence type="ECO:0000256" key="7">
    <source>
        <dbReference type="ARBA" id="ARBA00022723"/>
    </source>
</evidence>
<dbReference type="Pfam" id="PF22689">
    <property type="entry name" value="FGAR-AT_PurM_N-like"/>
    <property type="match status" value="1"/>
</dbReference>
<evidence type="ECO:0000256" key="12">
    <source>
        <dbReference type="ARBA" id="ARBA00022962"/>
    </source>
</evidence>
<dbReference type="FunFam" id="3.40.50.880:FF:000008">
    <property type="entry name" value="Phosphoribosylformylglycinamidine synthase"/>
    <property type="match status" value="1"/>
</dbReference>
<keyword evidence="12" id="KW-0315">Glutamine amidotransferase</keyword>
<feature type="domain" description="PurM-like C-terminal" evidence="18">
    <location>
        <begin position="879"/>
        <end position="979"/>
    </location>
</feature>
<evidence type="ECO:0000256" key="14">
    <source>
        <dbReference type="ARBA" id="ARBA00032632"/>
    </source>
</evidence>
<dbReference type="FunFam" id="3.90.650.10:FF:000024">
    <property type="entry name" value="Phosphoribosylformylglycinamidine synthase"/>
    <property type="match status" value="1"/>
</dbReference>
<evidence type="ECO:0000259" key="19">
    <source>
        <dbReference type="Pfam" id="PF18072"/>
    </source>
</evidence>
<comment type="caution">
    <text evidence="22">The sequence shown here is derived from an EMBL/GenBank/DDBJ whole genome shotgun (WGS) entry which is preliminary data.</text>
</comment>
<dbReference type="InterPro" id="IPR036676">
    <property type="entry name" value="PurM-like_C_sf"/>
</dbReference>
<dbReference type="Gene3D" id="1.10.8.750">
    <property type="entry name" value="Phosphoribosylformylglycinamidine synthase, linker domain"/>
    <property type="match status" value="1"/>
</dbReference>
<evidence type="ECO:0000256" key="1">
    <source>
        <dbReference type="ARBA" id="ARBA00004496"/>
    </source>
</evidence>
<organism evidence="22 23">
    <name type="scientific">Pleurostoma richardsiae</name>
    <dbReference type="NCBI Taxonomy" id="41990"/>
    <lineage>
        <taxon>Eukaryota</taxon>
        <taxon>Fungi</taxon>
        <taxon>Dikarya</taxon>
        <taxon>Ascomycota</taxon>
        <taxon>Pezizomycotina</taxon>
        <taxon>Sordariomycetes</taxon>
        <taxon>Sordariomycetidae</taxon>
        <taxon>Calosphaeriales</taxon>
        <taxon>Pleurostomataceae</taxon>
        <taxon>Pleurostoma</taxon>
    </lineage>
</organism>
<dbReference type="GO" id="GO:0004642">
    <property type="term" value="F:phosphoribosylformylglycinamidine synthase activity"/>
    <property type="evidence" value="ECO:0007669"/>
    <property type="project" value="UniProtKB-EC"/>
</dbReference>
<dbReference type="SUPFAM" id="SSF109736">
    <property type="entry name" value="FGAM synthase PurL, linker domain"/>
    <property type="match status" value="1"/>
</dbReference>
<feature type="domain" description="Phosphoribosylformylglycinamidine synthase N-terminal" evidence="20">
    <location>
        <begin position="38"/>
        <end position="149"/>
    </location>
</feature>
<evidence type="ECO:0000259" key="21">
    <source>
        <dbReference type="Pfam" id="PF22689"/>
    </source>
</evidence>
<dbReference type="Gene3D" id="3.90.650.10">
    <property type="entry name" value="PurM-like C-terminal domain"/>
    <property type="match status" value="2"/>
</dbReference>
<dbReference type="FunFam" id="3.30.1330.10:FF:000002">
    <property type="entry name" value="Phosphoribosylformylglycinamidine synthase"/>
    <property type="match status" value="1"/>
</dbReference>
<dbReference type="Pfam" id="PF18076">
    <property type="entry name" value="FGAR-AT_N"/>
    <property type="match status" value="1"/>
</dbReference>
<dbReference type="FunFam" id="3.90.650.10:FF:000005">
    <property type="entry name" value="Phosphoribosylformylglycinamidine synthase"/>
    <property type="match status" value="1"/>
</dbReference>
<keyword evidence="10" id="KW-0067">ATP-binding</keyword>
<proteinExistence type="inferred from homology"/>
<dbReference type="InterPro" id="IPR010073">
    <property type="entry name" value="PurL_large"/>
</dbReference>
<dbReference type="InterPro" id="IPR029062">
    <property type="entry name" value="Class_I_gatase-like"/>
</dbReference>
<evidence type="ECO:0000313" key="22">
    <source>
        <dbReference type="EMBL" id="KAJ9132167.1"/>
    </source>
</evidence>
<dbReference type="PANTHER" id="PTHR10099:SF1">
    <property type="entry name" value="PHOSPHORIBOSYLFORMYLGLYCINAMIDINE SYNTHASE"/>
    <property type="match status" value="1"/>
</dbReference>
<evidence type="ECO:0000256" key="9">
    <source>
        <dbReference type="ARBA" id="ARBA00022755"/>
    </source>
</evidence>
<dbReference type="InterPro" id="IPR041609">
    <property type="entry name" value="PurL_linker"/>
</dbReference>
<evidence type="ECO:0000256" key="3">
    <source>
        <dbReference type="ARBA" id="ARBA00008608"/>
    </source>
</evidence>
<dbReference type="SMART" id="SM01211">
    <property type="entry name" value="GATase_5"/>
    <property type="match status" value="1"/>
</dbReference>
<evidence type="ECO:0000256" key="17">
    <source>
        <dbReference type="ARBA" id="ARBA00071729"/>
    </source>
</evidence>
<comment type="pathway">
    <text evidence="2">Purine metabolism; IMP biosynthesis via de novo pathway; 5-amino-1-(5-phospho-D-ribosyl)imidazole from N(2)-formyl-N(1)-(5-phospho-D-ribosyl)glycinamide: step 1/2.</text>
</comment>
<comment type="subcellular location">
    <subcellularLocation>
        <location evidence="1">Cytoplasm</location>
    </subcellularLocation>
</comment>
<keyword evidence="6" id="KW-0436">Ligase</keyword>
<keyword evidence="7" id="KW-0479">Metal-binding</keyword>
<dbReference type="HAMAP" id="MF_00419">
    <property type="entry name" value="PurL_1"/>
    <property type="match status" value="1"/>
</dbReference>
<dbReference type="Pfam" id="PF02769">
    <property type="entry name" value="AIRS_C"/>
    <property type="match status" value="2"/>
</dbReference>
<gene>
    <name evidence="22" type="ORF">NKR23_g11383</name>
</gene>
<evidence type="ECO:0000256" key="10">
    <source>
        <dbReference type="ARBA" id="ARBA00022840"/>
    </source>
</evidence>
<dbReference type="SUPFAM" id="SSF55326">
    <property type="entry name" value="PurM N-terminal domain-like"/>
    <property type="match status" value="2"/>
</dbReference>
<evidence type="ECO:0000256" key="16">
    <source>
        <dbReference type="ARBA" id="ARBA00057317"/>
    </source>
</evidence>
<feature type="domain" description="PurM-like C-terminal" evidence="18">
    <location>
        <begin position="436"/>
        <end position="593"/>
    </location>
</feature>
<evidence type="ECO:0000256" key="6">
    <source>
        <dbReference type="ARBA" id="ARBA00022598"/>
    </source>
</evidence>
<dbReference type="InterPro" id="IPR040707">
    <property type="entry name" value="FGAR-AT_N"/>
</dbReference>
<evidence type="ECO:0000256" key="4">
    <source>
        <dbReference type="ARBA" id="ARBA00012747"/>
    </source>
</evidence>
<keyword evidence="11" id="KW-0460">Magnesium</keyword>
<dbReference type="SUPFAM" id="SSF56042">
    <property type="entry name" value="PurM C-terminal domain-like"/>
    <property type="match status" value="2"/>
</dbReference>
<dbReference type="Pfam" id="PF18072">
    <property type="entry name" value="FGAR-AT_linker"/>
    <property type="match status" value="1"/>
</dbReference>
<evidence type="ECO:0000256" key="13">
    <source>
        <dbReference type="ARBA" id="ARBA00029823"/>
    </source>
</evidence>
<comment type="catalytic activity">
    <reaction evidence="15">
        <text>N(2)-formyl-N(1)-(5-phospho-beta-D-ribosyl)glycinamide + L-glutamine + ATP + H2O = 2-formamido-N(1)-(5-O-phospho-beta-D-ribosyl)acetamidine + L-glutamate + ADP + phosphate + H(+)</text>
        <dbReference type="Rhea" id="RHEA:17129"/>
        <dbReference type="ChEBI" id="CHEBI:15377"/>
        <dbReference type="ChEBI" id="CHEBI:15378"/>
        <dbReference type="ChEBI" id="CHEBI:29985"/>
        <dbReference type="ChEBI" id="CHEBI:30616"/>
        <dbReference type="ChEBI" id="CHEBI:43474"/>
        <dbReference type="ChEBI" id="CHEBI:58359"/>
        <dbReference type="ChEBI" id="CHEBI:147286"/>
        <dbReference type="ChEBI" id="CHEBI:147287"/>
        <dbReference type="ChEBI" id="CHEBI:456216"/>
        <dbReference type="EC" id="6.3.5.3"/>
    </reaction>
</comment>
<sequence>MGFEVLAGESCYTASEAQKLLDRINEQTDAKVLRISGEWLYFVHDEGDNSFDKVKQLLQVSGEPHSPPPRGSERTVDVYITPRNTPSPWSSKATSIAQVCGVDATLERGRVVTIEFEETVDSDLSFKDVIHDRMTESLSRTQPEAATIFAEGARRPLVVVDIFADERGPRAALQAYNKEMGLGLDEPNMDYLIAEFKNLNRPPTDVELFMFAQVNSEHCRHHVFNAEYTIDGLPQAHSLFGMIKNTHKSTPDWTVSAYSDNAAVLSGEDGHFFAPDYSTGSWKLHREVVQPLIKVETHNHPTAISPFPGAATGSGGEIRDEGAVGRGSSPKAGLCGFWTSDLLIPHAKRSWEADIGKPYHYADACDIMIEAPIGAARYNNEFGRPALTGVFRTLLTNAGSEENPEWRGYHKPIMIAGGVGTVRPQHALKDGSHVNEGAHVIVLGGPAMLIGLGGGAASSATGDEASADLDFNSVQRGNPEMERRAQQVINACVALGPASPIAFIHDVGAGGLSNALPELVKDAGFAGKFELREVDSADQSMSPLQIWCNEAQERYVLLVNQDHLNRFTSICRRERCGFSRVGTVTRDGKLVLTDREPTIQPTIPPIDLPMNVLFPPGRRIQLDVKRIAKKLPPFSATASLKEKYGSSDLGQMITKATELVFNLPSVGSKNFLITIADRTVGGLTARDQLVGPWQTPVSDVAVTLGSFGTEEKHSRGGEAMAMGEKPNLALISAAASARMAVVESLMNIGAADIKSGTMVNGKEVKGDLKRVKLSANWMAAVSHPGEGAELYDAVYAIGMELCPRLGVSIPVGKDSTSMKASWKDKKTGQPESVTAPVSVVISAFSLVEDIRKTWTPQLRRVEDVGETVLLFVDLAQGFKAMGGSALAQCLGQIGNEAPDVRDVELIKDYFDALYQLHQSGVVLAYHDRSDGGLLTTVAEMIFAGRTGAEILIDGLAKSESDVLDALFNEELGAVFQVRKGRDEIEFHRCFATCGPPDGLIKKIGFVRTMSKQSLTVMYQSKTLVQLDRGKMQQWWSNTSFEMQRLRDNPACAQSEFDALMDDRDPGLSYNLKFDPKDISLPVMMNLKSLVGLSRPRVAILREQGVNGHSEMAFAFHAAGFDAVDVTMYDILDGFSLEGFSGMAACGGFSYGDVLGAGQGWAKSILMHESARRTFETFFRRPDTFTIGVCNGCQMLTRLKELIPGAENWPLFVENESQQFEARYSMVKIHEREPSVFFDGLNGSALPIVVSHGEGRASAPPAELQSLGEAGLAPLRYVDNYGRATERYPFNPNGSPGGIAGVKSRDGRVLALMPHPERTIMADVGSWAPEEKLESWGQYGPWFRLFLNARKWVG</sequence>
<keyword evidence="23" id="KW-1185">Reference proteome</keyword>
<evidence type="ECO:0000256" key="15">
    <source>
        <dbReference type="ARBA" id="ARBA00052585"/>
    </source>
</evidence>
<name>A0AA38RAC1_9PEZI</name>